<keyword evidence="2" id="KW-1185">Reference proteome</keyword>
<dbReference type="Proteomes" id="UP000324222">
    <property type="component" value="Unassembled WGS sequence"/>
</dbReference>
<proteinExistence type="predicted"/>
<comment type="caution">
    <text evidence="1">The sequence shown here is derived from an EMBL/GenBank/DDBJ whole genome shotgun (WGS) entry which is preliminary data.</text>
</comment>
<evidence type="ECO:0000313" key="2">
    <source>
        <dbReference type="Proteomes" id="UP000324222"/>
    </source>
</evidence>
<gene>
    <name evidence="1" type="ORF">E2C01_012055</name>
</gene>
<sequence length="81" mass="9058">MLRAYLDNYRKSPGTNRDSVHHAFLCPPQDLHTPSPRLLTLLQSLVPSVNPPRTLPLGKALLQGQGNSFIHKGYQASKLRE</sequence>
<name>A0A5B7DCY2_PORTR</name>
<reference evidence="1 2" key="1">
    <citation type="submission" date="2019-05" db="EMBL/GenBank/DDBJ databases">
        <title>Another draft genome of Portunus trituberculatus and its Hox gene families provides insights of decapod evolution.</title>
        <authorList>
            <person name="Jeong J.-H."/>
            <person name="Song I."/>
            <person name="Kim S."/>
            <person name="Choi T."/>
            <person name="Kim D."/>
            <person name="Ryu S."/>
            <person name="Kim W."/>
        </authorList>
    </citation>
    <scope>NUCLEOTIDE SEQUENCE [LARGE SCALE GENOMIC DNA]</scope>
    <source>
        <tissue evidence="1">Muscle</tissue>
    </source>
</reference>
<organism evidence="1 2">
    <name type="scientific">Portunus trituberculatus</name>
    <name type="common">Swimming crab</name>
    <name type="synonym">Neptunus trituberculatus</name>
    <dbReference type="NCBI Taxonomy" id="210409"/>
    <lineage>
        <taxon>Eukaryota</taxon>
        <taxon>Metazoa</taxon>
        <taxon>Ecdysozoa</taxon>
        <taxon>Arthropoda</taxon>
        <taxon>Crustacea</taxon>
        <taxon>Multicrustacea</taxon>
        <taxon>Malacostraca</taxon>
        <taxon>Eumalacostraca</taxon>
        <taxon>Eucarida</taxon>
        <taxon>Decapoda</taxon>
        <taxon>Pleocyemata</taxon>
        <taxon>Brachyura</taxon>
        <taxon>Eubrachyura</taxon>
        <taxon>Portunoidea</taxon>
        <taxon>Portunidae</taxon>
        <taxon>Portuninae</taxon>
        <taxon>Portunus</taxon>
    </lineage>
</organism>
<accession>A0A5B7DCY2</accession>
<dbReference type="EMBL" id="VSRR010000743">
    <property type="protein sequence ID" value="MPC19148.1"/>
    <property type="molecule type" value="Genomic_DNA"/>
</dbReference>
<dbReference type="AlphaFoldDB" id="A0A5B7DCY2"/>
<evidence type="ECO:0000313" key="1">
    <source>
        <dbReference type="EMBL" id="MPC19148.1"/>
    </source>
</evidence>
<protein>
    <submittedName>
        <fullName evidence="1">Uncharacterized protein</fullName>
    </submittedName>
</protein>